<evidence type="ECO:0000313" key="1">
    <source>
        <dbReference type="EMBL" id="CAH3184362.1"/>
    </source>
</evidence>
<evidence type="ECO:0008006" key="3">
    <source>
        <dbReference type="Google" id="ProtNLM"/>
    </source>
</evidence>
<dbReference type="InterPro" id="IPR038765">
    <property type="entry name" value="Papain-like_cys_pep_sf"/>
</dbReference>
<dbReference type="Gene3D" id="3.40.395.10">
    <property type="entry name" value="Adenoviral Proteinase, Chain A"/>
    <property type="match status" value="1"/>
</dbReference>
<evidence type="ECO:0000313" key="2">
    <source>
        <dbReference type="Proteomes" id="UP001159405"/>
    </source>
</evidence>
<gene>
    <name evidence="1" type="ORF">PLOB_00030186</name>
</gene>
<reference evidence="1 2" key="1">
    <citation type="submission" date="2022-05" db="EMBL/GenBank/DDBJ databases">
        <authorList>
            <consortium name="Genoscope - CEA"/>
            <person name="William W."/>
        </authorList>
    </citation>
    <scope>NUCLEOTIDE SEQUENCE [LARGE SCALE GENOMIC DNA]</scope>
</reference>
<comment type="caution">
    <text evidence="1">The sequence shown here is derived from an EMBL/GenBank/DDBJ whole genome shotgun (WGS) entry which is preliminary data.</text>
</comment>
<sequence>MSLNLFDVPDIDYRYEAKRWIPFKPANTGRRPILFTVPSSEDYYDLNETKLEVKVRMNTTGTGGLDDDETAASDGNDTKYVYCVNNFGHTLFNQMNVSFNGVLMTEQSNAYHHKAYVETMLNYSREEGKTILAAQGWVNELNVRASLTPTNAGTNDKPNPNDWDGKTGLKALTRRLLGKTYHTFMIKPHVAVFRTGKCLVPGVQIDLQLYLNDSNLFLFGTPDTTTSVGKTIPTLEDNDIFVTLWMKKVTLNASVYTRLQKERSLSKTKKVQYPVVRSEIRTYSFDGNSTRWEQDNVFVNKIPGKTIDGEEYPYRSLELTGNTKAEDLVGHDRFLTASGAYKHHKIPMMRPGDWGQGKNCTLFMFNNVSGDADDPEYRNPRLTGNVRYEIDFRAAVAKMEFVALSDTVLNHLARQDPDLNKVFRGVFPADKLPPVPKTRVLSDAYIVNTDPEGQPGEHWLAIWTRNRVCEVFDSYGLPLSTYKNPQLQAWFKKWKEVITSDHTLQAMDSQTCGHYALLFLKAKARNESFQDFLAQWNSQNLVLNDRRAGEKIQRLITTQLSRKELSCKQSNMVHCYDRWQKRFDRMKKHSNVHFYKGLPPEGALVKWFKPEHHGILILDDLMEESGNDKRVLDLFTKDSHHRGITALYLTQDLFPPGKFAKTINRNAHYAICFKSPRDKTGIRNLLLQVYPDKW</sequence>
<accession>A0ABN8S2H3</accession>
<keyword evidence="2" id="KW-1185">Reference proteome</keyword>
<name>A0ABN8S2H3_9CNID</name>
<organism evidence="1 2">
    <name type="scientific">Porites lobata</name>
    <dbReference type="NCBI Taxonomy" id="104759"/>
    <lineage>
        <taxon>Eukaryota</taxon>
        <taxon>Metazoa</taxon>
        <taxon>Cnidaria</taxon>
        <taxon>Anthozoa</taxon>
        <taxon>Hexacorallia</taxon>
        <taxon>Scleractinia</taxon>
        <taxon>Fungiina</taxon>
        <taxon>Poritidae</taxon>
        <taxon>Porites</taxon>
    </lineage>
</organism>
<dbReference type="Proteomes" id="UP001159405">
    <property type="component" value="Unassembled WGS sequence"/>
</dbReference>
<proteinExistence type="predicted"/>
<feature type="non-terminal residue" evidence="1">
    <location>
        <position position="694"/>
    </location>
</feature>
<dbReference type="SUPFAM" id="SSF54001">
    <property type="entry name" value="Cysteine proteinases"/>
    <property type="match status" value="1"/>
</dbReference>
<dbReference type="EMBL" id="CALNXK010000384">
    <property type="protein sequence ID" value="CAH3184362.1"/>
    <property type="molecule type" value="Genomic_DNA"/>
</dbReference>
<protein>
    <recommendedName>
        <fullName evidence="3">Ubiquitin-like protease family profile domain-containing protein</fullName>
    </recommendedName>
</protein>